<evidence type="ECO:0000256" key="2">
    <source>
        <dbReference type="SAM" id="Phobius"/>
    </source>
</evidence>
<dbReference type="EC" id="3.1.3.27" evidence="1"/>
<keyword evidence="1" id="KW-0460">Magnesium</keyword>
<name>A0A1I4D035_9PROT</name>
<gene>
    <name evidence="4" type="ORF">SAMN02745775_10948</name>
</gene>
<evidence type="ECO:0000259" key="3">
    <source>
        <dbReference type="Pfam" id="PF04608"/>
    </source>
</evidence>
<keyword evidence="1" id="KW-0595">Phospholipid degradation</keyword>
<keyword evidence="1" id="KW-1208">Phospholipid metabolism</keyword>
<proteinExistence type="predicted"/>
<comment type="cofactor">
    <cofactor evidence="1">
        <name>Mg(2+)</name>
        <dbReference type="ChEBI" id="CHEBI:18420"/>
    </cofactor>
</comment>
<dbReference type="STRING" id="1123062.SAMN02745775_10948"/>
<dbReference type="InterPro" id="IPR007686">
    <property type="entry name" value="YutG/PgpA"/>
</dbReference>
<feature type="transmembrane region" description="Helical" evidence="2">
    <location>
        <begin position="32"/>
        <end position="58"/>
    </location>
</feature>
<protein>
    <recommendedName>
        <fullName evidence="1">Phosphatidylglycerophosphatase A</fullName>
        <ecNumber evidence="1">3.1.3.27</ecNumber>
    </recommendedName>
    <alternativeName>
        <fullName evidence="1">Phosphatidylglycerolphosphate phosphatase A</fullName>
    </alternativeName>
</protein>
<dbReference type="Proteomes" id="UP000199473">
    <property type="component" value="Unassembled WGS sequence"/>
</dbReference>
<dbReference type="SUPFAM" id="SSF101307">
    <property type="entry name" value="YutG-like"/>
    <property type="match status" value="1"/>
</dbReference>
<keyword evidence="1" id="KW-0997">Cell inner membrane</keyword>
<dbReference type="Pfam" id="PF04608">
    <property type="entry name" value="PgpA"/>
    <property type="match status" value="1"/>
</dbReference>
<dbReference type="EMBL" id="FOSQ01000009">
    <property type="protein sequence ID" value="SFK86964.1"/>
    <property type="molecule type" value="Genomic_DNA"/>
</dbReference>
<keyword evidence="1" id="KW-0442">Lipid degradation</keyword>
<dbReference type="InterPro" id="IPR026037">
    <property type="entry name" value="PgpA"/>
</dbReference>
<dbReference type="GO" id="GO:0008962">
    <property type="term" value="F:phosphatidylglycerophosphatase activity"/>
    <property type="evidence" value="ECO:0007669"/>
    <property type="project" value="UniProtKB-EC"/>
</dbReference>
<feature type="transmembrane region" description="Helical" evidence="2">
    <location>
        <begin position="122"/>
        <end position="143"/>
    </location>
</feature>
<dbReference type="PIRSF" id="PIRSF006162">
    <property type="entry name" value="PgpA"/>
    <property type="match status" value="1"/>
</dbReference>
<keyword evidence="1 2" id="KW-0812">Transmembrane</keyword>
<sequence>MTPAQRVATLVATLGGAGRLRPGPGTWGSLVVLPLALAGPVWCLGAALVIAIAGYWAATQVLDERTEDPGWFVADEGAGMLLVLAALPAATLPGVFLAFALFRALDIVKPWPISWADAQPGALGVMLDDILAGLIGAAGLLAFTRFYPGILD</sequence>
<dbReference type="GO" id="GO:0046872">
    <property type="term" value="F:metal ion binding"/>
    <property type="evidence" value="ECO:0007669"/>
    <property type="project" value="UniProtKB-KW"/>
</dbReference>
<keyword evidence="1 2" id="KW-0472">Membrane</keyword>
<feature type="domain" description="YutG/PgpA" evidence="3">
    <location>
        <begin position="11"/>
        <end position="142"/>
    </location>
</feature>
<dbReference type="UniPathway" id="UPA00084">
    <property type="reaction ID" value="UER00504"/>
</dbReference>
<dbReference type="GO" id="GO:0006655">
    <property type="term" value="P:phosphatidylglycerol biosynthetic process"/>
    <property type="evidence" value="ECO:0007669"/>
    <property type="project" value="UniProtKB-UniPathway"/>
</dbReference>
<keyword evidence="1" id="KW-0479">Metal-binding</keyword>
<comment type="pathway">
    <text evidence="1">Phospholipid metabolism; phosphatidylglycerol biosynthesis; phosphatidylglycerol from CDP-diacylglycerol: step 2/2.</text>
</comment>
<keyword evidence="1" id="KW-0378">Hydrolase</keyword>
<dbReference type="RefSeq" id="WP_245762189.1">
    <property type="nucleotide sequence ID" value="NZ_FOSQ01000009.1"/>
</dbReference>
<keyword evidence="5" id="KW-1185">Reference proteome</keyword>
<keyword evidence="1" id="KW-0443">Lipid metabolism</keyword>
<comment type="function">
    <text evidence="1">Lipid phosphatase which dephosphorylates phosphatidylglycerophosphate (PGP) to phosphatidylglycerol (PG).</text>
</comment>
<dbReference type="GO" id="GO:0005886">
    <property type="term" value="C:plasma membrane"/>
    <property type="evidence" value="ECO:0007669"/>
    <property type="project" value="UniProtKB-SubCell"/>
</dbReference>
<keyword evidence="1" id="KW-1003">Cell membrane</keyword>
<dbReference type="GO" id="GO:0009395">
    <property type="term" value="P:phospholipid catabolic process"/>
    <property type="evidence" value="ECO:0007669"/>
    <property type="project" value="UniProtKB-KW"/>
</dbReference>
<feature type="transmembrane region" description="Helical" evidence="2">
    <location>
        <begin position="79"/>
        <end position="102"/>
    </location>
</feature>
<organism evidence="4 5">
    <name type="scientific">Falsiroseomonas stagni DSM 19981</name>
    <dbReference type="NCBI Taxonomy" id="1123062"/>
    <lineage>
        <taxon>Bacteria</taxon>
        <taxon>Pseudomonadati</taxon>
        <taxon>Pseudomonadota</taxon>
        <taxon>Alphaproteobacteria</taxon>
        <taxon>Acetobacterales</taxon>
        <taxon>Roseomonadaceae</taxon>
        <taxon>Falsiroseomonas</taxon>
    </lineage>
</organism>
<reference evidence="4 5" key="1">
    <citation type="submission" date="2016-10" db="EMBL/GenBank/DDBJ databases">
        <authorList>
            <person name="de Groot N.N."/>
        </authorList>
    </citation>
    <scope>NUCLEOTIDE SEQUENCE [LARGE SCALE GENOMIC DNA]</scope>
    <source>
        <strain evidence="4 5">DSM 19981</strain>
    </source>
</reference>
<evidence type="ECO:0000313" key="4">
    <source>
        <dbReference type="EMBL" id="SFK86964.1"/>
    </source>
</evidence>
<dbReference type="InterPro" id="IPR036681">
    <property type="entry name" value="PgpA-like_sf"/>
</dbReference>
<dbReference type="PANTHER" id="PTHR36305">
    <property type="entry name" value="PHOSPHATIDYLGLYCEROPHOSPHATASE A"/>
    <property type="match status" value="1"/>
</dbReference>
<evidence type="ECO:0000256" key="1">
    <source>
        <dbReference type="PIRNR" id="PIRNR006162"/>
    </source>
</evidence>
<keyword evidence="2" id="KW-1133">Transmembrane helix</keyword>
<comment type="catalytic activity">
    <reaction evidence="1">
        <text>a 1,2-diacyl-sn-glycero-3-phospho-(1'-sn-glycero-3'-phosphate) + H2O = a 1,2-diacyl-sn-glycero-3-phospho-(1'-sn-glycerol) + phosphate</text>
        <dbReference type="Rhea" id="RHEA:33751"/>
        <dbReference type="ChEBI" id="CHEBI:15377"/>
        <dbReference type="ChEBI" id="CHEBI:43474"/>
        <dbReference type="ChEBI" id="CHEBI:60110"/>
        <dbReference type="ChEBI" id="CHEBI:64716"/>
        <dbReference type="EC" id="3.1.3.27"/>
    </reaction>
</comment>
<dbReference type="PANTHER" id="PTHR36305:SF1">
    <property type="entry name" value="PHOSPHATIDYLGLYCEROPHOSPHATASE A"/>
    <property type="match status" value="1"/>
</dbReference>
<dbReference type="AlphaFoldDB" id="A0A1I4D035"/>
<evidence type="ECO:0000313" key="5">
    <source>
        <dbReference type="Proteomes" id="UP000199473"/>
    </source>
</evidence>
<dbReference type="CDD" id="cd06971">
    <property type="entry name" value="PgpA"/>
    <property type="match status" value="1"/>
</dbReference>
<accession>A0A1I4D035</accession>
<comment type="subcellular location">
    <subcellularLocation>
        <location evidence="1">Cell inner membrane</location>
        <topology evidence="1">Multi-pass membrane protein</topology>
    </subcellularLocation>
</comment>